<sequence length="286" mass="32619">MIKDLNQLMAYIEAHLTQELSLSEAAKTVGISEYHLKRTFSFIAGISLVEYIKNRRLAQANTDLVNGASVTDVAFNYQYQSVEGFSRAFREWSGFLPSEVIKNHQQKSFPQRSFYMDIKGGVSMDFKIEKKDAFHLVGVSKQVPLQFEGVNEAIQTLAQEITEKQKTEMHELGDLYPHQVLNASYAFDGERMEEKGTLTHFIGFATTQENPFDDLKQLQVAEQTWAIFPNKGPFPQTLQDTWGKIYSEWLPSSDYELVQAPEISFSNFAEGLEKCSSEIWIAVKEK</sequence>
<dbReference type="SMART" id="SM00342">
    <property type="entry name" value="HTH_ARAC"/>
    <property type="match status" value="1"/>
</dbReference>
<evidence type="ECO:0000256" key="3">
    <source>
        <dbReference type="ARBA" id="ARBA00023163"/>
    </source>
</evidence>
<dbReference type="Proteomes" id="UP000664495">
    <property type="component" value="Unassembled WGS sequence"/>
</dbReference>
<reference evidence="5 6" key="1">
    <citation type="submission" date="2021-03" db="EMBL/GenBank/DDBJ databases">
        <title>Enterococcal diversity collection.</title>
        <authorList>
            <person name="Gilmore M.S."/>
            <person name="Schwartzman J."/>
            <person name="Van Tyne D."/>
            <person name="Martin M."/>
            <person name="Earl A.M."/>
            <person name="Manson A.L."/>
            <person name="Straub T."/>
            <person name="Salamzade R."/>
            <person name="Saavedra J."/>
            <person name="Lebreton F."/>
            <person name="Prichula J."/>
            <person name="Schaufler K."/>
            <person name="Gaca A."/>
            <person name="Sgardioli B."/>
            <person name="Wagenaar J."/>
            <person name="Strong T."/>
        </authorList>
    </citation>
    <scope>NUCLEOTIDE SEQUENCE [LARGE SCALE GENOMIC DNA]</scope>
    <source>
        <strain evidence="5 6">MJM16</strain>
    </source>
</reference>
<evidence type="ECO:0000259" key="4">
    <source>
        <dbReference type="PROSITE" id="PS01124"/>
    </source>
</evidence>
<dbReference type="Pfam" id="PF12833">
    <property type="entry name" value="HTH_18"/>
    <property type="match status" value="1"/>
</dbReference>
<dbReference type="RefSeq" id="WP_207108083.1">
    <property type="nucleotide sequence ID" value="NZ_JAFLVR010000020.1"/>
</dbReference>
<dbReference type="InterPro" id="IPR029442">
    <property type="entry name" value="GyrI-like"/>
</dbReference>
<dbReference type="InterPro" id="IPR010499">
    <property type="entry name" value="AraC_E-bd"/>
</dbReference>
<keyword evidence="6" id="KW-1185">Reference proteome</keyword>
<organism evidence="5 6">
    <name type="scientific">Candidatus Enterococcus murrayae</name>
    <dbReference type="NCBI Taxonomy" id="2815321"/>
    <lineage>
        <taxon>Bacteria</taxon>
        <taxon>Bacillati</taxon>
        <taxon>Bacillota</taxon>
        <taxon>Bacilli</taxon>
        <taxon>Lactobacillales</taxon>
        <taxon>Enterococcaceae</taxon>
        <taxon>Enterococcus</taxon>
    </lineage>
</organism>
<evidence type="ECO:0000256" key="2">
    <source>
        <dbReference type="ARBA" id="ARBA00023125"/>
    </source>
</evidence>
<dbReference type="InterPro" id="IPR011256">
    <property type="entry name" value="Reg_factor_effector_dom_sf"/>
</dbReference>
<dbReference type="InterPro" id="IPR009057">
    <property type="entry name" value="Homeodomain-like_sf"/>
</dbReference>
<dbReference type="InterPro" id="IPR050959">
    <property type="entry name" value="MarA-like"/>
</dbReference>
<keyword evidence="2" id="KW-0238">DNA-binding</keyword>
<dbReference type="PANTHER" id="PTHR47504">
    <property type="entry name" value="RIGHT ORIGIN-BINDING PROTEIN"/>
    <property type="match status" value="1"/>
</dbReference>
<proteinExistence type="predicted"/>
<feature type="domain" description="HTH araC/xylS-type" evidence="4">
    <location>
        <begin position="6"/>
        <end position="103"/>
    </location>
</feature>
<dbReference type="Gene3D" id="1.10.10.60">
    <property type="entry name" value="Homeodomain-like"/>
    <property type="match status" value="2"/>
</dbReference>
<dbReference type="PANTHER" id="PTHR47504:SF5">
    <property type="entry name" value="RIGHT ORIGIN-BINDING PROTEIN"/>
    <property type="match status" value="1"/>
</dbReference>
<protein>
    <submittedName>
        <fullName evidence="5">AraC family transcriptional regulator</fullName>
    </submittedName>
</protein>
<dbReference type="Gene3D" id="3.20.80.10">
    <property type="entry name" value="Regulatory factor, effector binding domain"/>
    <property type="match status" value="1"/>
</dbReference>
<name>A0ABS3HH80_9ENTE</name>
<dbReference type="PROSITE" id="PS01124">
    <property type="entry name" value="HTH_ARAC_FAMILY_2"/>
    <property type="match status" value="1"/>
</dbReference>
<dbReference type="InterPro" id="IPR018060">
    <property type="entry name" value="HTH_AraC"/>
</dbReference>
<evidence type="ECO:0000313" key="6">
    <source>
        <dbReference type="Proteomes" id="UP000664495"/>
    </source>
</evidence>
<accession>A0ABS3HH80</accession>
<keyword evidence="1" id="KW-0805">Transcription regulation</keyword>
<dbReference type="EMBL" id="JAFLVR010000020">
    <property type="protein sequence ID" value="MBO0452309.1"/>
    <property type="molecule type" value="Genomic_DNA"/>
</dbReference>
<comment type="caution">
    <text evidence="5">The sequence shown here is derived from an EMBL/GenBank/DDBJ whole genome shotgun (WGS) entry which is preliminary data.</text>
</comment>
<gene>
    <name evidence="5" type="ORF">JZO85_08515</name>
</gene>
<dbReference type="SMART" id="SM00871">
    <property type="entry name" value="AraC_E_bind"/>
    <property type="match status" value="1"/>
</dbReference>
<evidence type="ECO:0000256" key="1">
    <source>
        <dbReference type="ARBA" id="ARBA00023015"/>
    </source>
</evidence>
<dbReference type="SUPFAM" id="SSF55136">
    <property type="entry name" value="Probable bacterial effector-binding domain"/>
    <property type="match status" value="1"/>
</dbReference>
<dbReference type="Pfam" id="PF06445">
    <property type="entry name" value="GyrI-like"/>
    <property type="match status" value="1"/>
</dbReference>
<evidence type="ECO:0000313" key="5">
    <source>
        <dbReference type="EMBL" id="MBO0452309.1"/>
    </source>
</evidence>
<keyword evidence="3" id="KW-0804">Transcription</keyword>
<dbReference type="SUPFAM" id="SSF46689">
    <property type="entry name" value="Homeodomain-like"/>
    <property type="match status" value="2"/>
</dbReference>